<keyword evidence="3" id="KW-1185">Reference proteome</keyword>
<comment type="caution">
    <text evidence="2">The sequence shown here is derived from an EMBL/GenBank/DDBJ whole genome shotgun (WGS) entry which is preliminary data.</text>
</comment>
<feature type="compositionally biased region" description="Basic and acidic residues" evidence="1">
    <location>
        <begin position="44"/>
        <end position="68"/>
    </location>
</feature>
<dbReference type="Proteomes" id="UP001151760">
    <property type="component" value="Unassembled WGS sequence"/>
</dbReference>
<evidence type="ECO:0000313" key="3">
    <source>
        <dbReference type="Proteomes" id="UP001151760"/>
    </source>
</evidence>
<reference evidence="2" key="2">
    <citation type="submission" date="2022-01" db="EMBL/GenBank/DDBJ databases">
        <authorList>
            <person name="Yamashiro T."/>
            <person name="Shiraishi A."/>
            <person name="Satake H."/>
            <person name="Nakayama K."/>
        </authorList>
    </citation>
    <scope>NUCLEOTIDE SEQUENCE</scope>
</reference>
<reference evidence="2" key="1">
    <citation type="journal article" date="2022" name="Int. J. Mol. Sci.">
        <title>Draft Genome of Tanacetum Coccineum: Genomic Comparison of Closely Related Tanacetum-Family Plants.</title>
        <authorList>
            <person name="Yamashiro T."/>
            <person name="Shiraishi A."/>
            <person name="Nakayama K."/>
            <person name="Satake H."/>
        </authorList>
    </citation>
    <scope>NUCLEOTIDE SEQUENCE</scope>
</reference>
<evidence type="ECO:0000313" key="2">
    <source>
        <dbReference type="EMBL" id="GJS74964.1"/>
    </source>
</evidence>
<name>A0ABQ4YB89_9ASTR</name>
<sequence length="174" mass="20070">MCTYLKNMGGYKHNQLKGRGYEEIQKLFDKAYKQVNSFVPMDSEEVKSSETRTEESSKRAGNELESDKSKKKKIDKHVEAEKVDDQEKAEIKKHIEIVKDDEVAIDAIPLAIKPLVIVKYKIVKEGKFVDFQLIRVDGSSKRYLSMIKMLLNIDREDLETLLKLVKAKHGNTRP</sequence>
<protein>
    <submittedName>
        <fullName evidence="2">Uncharacterized protein</fullName>
    </submittedName>
</protein>
<dbReference type="EMBL" id="BQNB010010269">
    <property type="protein sequence ID" value="GJS74964.1"/>
    <property type="molecule type" value="Genomic_DNA"/>
</dbReference>
<proteinExistence type="predicted"/>
<evidence type="ECO:0000256" key="1">
    <source>
        <dbReference type="SAM" id="MobiDB-lite"/>
    </source>
</evidence>
<organism evidence="2 3">
    <name type="scientific">Tanacetum coccineum</name>
    <dbReference type="NCBI Taxonomy" id="301880"/>
    <lineage>
        <taxon>Eukaryota</taxon>
        <taxon>Viridiplantae</taxon>
        <taxon>Streptophyta</taxon>
        <taxon>Embryophyta</taxon>
        <taxon>Tracheophyta</taxon>
        <taxon>Spermatophyta</taxon>
        <taxon>Magnoliopsida</taxon>
        <taxon>eudicotyledons</taxon>
        <taxon>Gunneridae</taxon>
        <taxon>Pentapetalae</taxon>
        <taxon>asterids</taxon>
        <taxon>campanulids</taxon>
        <taxon>Asterales</taxon>
        <taxon>Asteraceae</taxon>
        <taxon>Asteroideae</taxon>
        <taxon>Anthemideae</taxon>
        <taxon>Anthemidinae</taxon>
        <taxon>Tanacetum</taxon>
    </lineage>
</organism>
<feature type="region of interest" description="Disordered" evidence="1">
    <location>
        <begin position="42"/>
        <end position="81"/>
    </location>
</feature>
<accession>A0ABQ4YB89</accession>
<gene>
    <name evidence="2" type="ORF">Tco_0724845</name>
</gene>